<evidence type="ECO:0000313" key="8">
    <source>
        <dbReference type="Proteomes" id="UP001165063"/>
    </source>
</evidence>
<dbReference type="PANTHER" id="PTHR23041:SF78">
    <property type="entry name" value="E3 UBIQUITIN-PROTEIN LIGASE RNF4"/>
    <property type="match status" value="1"/>
</dbReference>
<organism evidence="7 8">
    <name type="scientific">Ambrosiozyma monospora</name>
    <name type="common">Yeast</name>
    <name type="synonym">Endomycopsis monosporus</name>
    <dbReference type="NCBI Taxonomy" id="43982"/>
    <lineage>
        <taxon>Eukaryota</taxon>
        <taxon>Fungi</taxon>
        <taxon>Dikarya</taxon>
        <taxon>Ascomycota</taxon>
        <taxon>Saccharomycotina</taxon>
        <taxon>Pichiomycetes</taxon>
        <taxon>Pichiales</taxon>
        <taxon>Pichiaceae</taxon>
        <taxon>Ambrosiozyma</taxon>
    </lineage>
</organism>
<feature type="region of interest" description="Disordered" evidence="5">
    <location>
        <begin position="238"/>
        <end position="257"/>
    </location>
</feature>
<feature type="region of interest" description="Disordered" evidence="5">
    <location>
        <begin position="478"/>
        <end position="544"/>
    </location>
</feature>
<evidence type="ECO:0000256" key="1">
    <source>
        <dbReference type="ARBA" id="ARBA00022723"/>
    </source>
</evidence>
<sequence length="544" mass="60538">MSDLLEGPLKNLPSELQDELTRKNLEVLTCPICQEVMGTPFLVTVCGHSFCYSCLTAWFSNSLSCPLCREKVRITPVLNQGLKTLVENFIDAVVKDDPERKVGIDSFFKDKNEEYHKDLVKFGSGNGGNGAGSGGLFKRFFDNFTEAVVDASDGVPRCSHCLFEVHGSTCFNCGRRLISPAGGNWDDDDDDDDDDDGFRNVLRGQNYSLSDDDQSLDSEEAAAVEEHYLHRLANGGYQWRHDSEDDDDDIDDDDRAFLDDRPMDEILNADDVDLSTRRVVIDDEEDEVVDLDNSDSDAINEVEIDTPSSDSQRDTPPHRQRFITATGLRNAARRRRQLIESSDDDDDENVEVTIDTHSISSVESSTNNGPTYARLTDRTSAVPDDDSDDGMVEPPRRRVAVMRMSDSEDNHDDNDTSGATNDNSDEPQPRISAHQQQLDQLRAEGEAMHLRSQQFGRATIPELQRGNFLDRIANALRGDVSGAGNGRNGGIRITPSPNSSNNHSSDTNGSGSGHTGTNAQVSLQRNLNRRRRNRHRNRRRNNNA</sequence>
<dbReference type="OrthoDB" id="6105938at2759"/>
<feature type="compositionally biased region" description="Polar residues" evidence="5">
    <location>
        <begin position="355"/>
        <end position="370"/>
    </location>
</feature>
<evidence type="ECO:0000313" key="7">
    <source>
        <dbReference type="EMBL" id="GMG52838.1"/>
    </source>
</evidence>
<keyword evidence="2 4" id="KW-0863">Zinc-finger</keyword>
<keyword evidence="1" id="KW-0479">Metal-binding</keyword>
<evidence type="ECO:0000256" key="5">
    <source>
        <dbReference type="SAM" id="MobiDB-lite"/>
    </source>
</evidence>
<accession>A0A9W7DIM3</accession>
<dbReference type="InterPro" id="IPR047134">
    <property type="entry name" value="RNF4"/>
</dbReference>
<feature type="compositionally biased region" description="Acidic residues" evidence="5">
    <location>
        <begin position="244"/>
        <end position="254"/>
    </location>
</feature>
<dbReference type="InterPro" id="IPR001841">
    <property type="entry name" value="Znf_RING"/>
</dbReference>
<comment type="caution">
    <text evidence="7">The sequence shown here is derived from an EMBL/GenBank/DDBJ whole genome shotgun (WGS) entry which is preliminary data.</text>
</comment>
<reference evidence="7" key="1">
    <citation type="submission" date="2023-04" db="EMBL/GenBank/DDBJ databases">
        <title>Ambrosiozyma monospora NBRC 1965.</title>
        <authorList>
            <person name="Ichikawa N."/>
            <person name="Sato H."/>
            <person name="Tonouchi N."/>
        </authorList>
    </citation>
    <scope>NUCLEOTIDE SEQUENCE</scope>
    <source>
        <strain evidence="7">NBRC 1965</strain>
    </source>
</reference>
<keyword evidence="8" id="KW-1185">Reference proteome</keyword>
<dbReference type="SMART" id="SM00184">
    <property type="entry name" value="RING"/>
    <property type="match status" value="1"/>
</dbReference>
<dbReference type="GO" id="GO:0008270">
    <property type="term" value="F:zinc ion binding"/>
    <property type="evidence" value="ECO:0007669"/>
    <property type="project" value="UniProtKB-KW"/>
</dbReference>
<evidence type="ECO:0000256" key="2">
    <source>
        <dbReference type="ARBA" id="ARBA00022771"/>
    </source>
</evidence>
<proteinExistence type="predicted"/>
<feature type="compositionally biased region" description="Acidic residues" evidence="5">
    <location>
        <begin position="286"/>
        <end position="304"/>
    </location>
</feature>
<dbReference type="SUPFAM" id="SSF57850">
    <property type="entry name" value="RING/U-box"/>
    <property type="match status" value="1"/>
</dbReference>
<feature type="compositionally biased region" description="Low complexity" evidence="5">
    <location>
        <begin position="490"/>
        <end position="509"/>
    </location>
</feature>
<dbReference type="PANTHER" id="PTHR23041">
    <property type="entry name" value="RING FINGER DOMAIN-CONTAINING"/>
    <property type="match status" value="1"/>
</dbReference>
<dbReference type="Gene3D" id="3.30.40.10">
    <property type="entry name" value="Zinc/RING finger domain, C3HC4 (zinc finger)"/>
    <property type="match status" value="1"/>
</dbReference>
<dbReference type="InterPro" id="IPR017907">
    <property type="entry name" value="Znf_RING_CS"/>
</dbReference>
<feature type="domain" description="RING-type" evidence="6">
    <location>
        <begin position="30"/>
        <end position="69"/>
    </location>
</feature>
<evidence type="ECO:0000256" key="4">
    <source>
        <dbReference type="PROSITE-ProRule" id="PRU00175"/>
    </source>
</evidence>
<evidence type="ECO:0000259" key="6">
    <source>
        <dbReference type="PROSITE" id="PS50089"/>
    </source>
</evidence>
<gene>
    <name evidence="7" type="ORF">Amon01_000736000</name>
</gene>
<feature type="region of interest" description="Disordered" evidence="5">
    <location>
        <begin position="286"/>
        <end position="319"/>
    </location>
</feature>
<name>A0A9W7DIM3_AMBMO</name>
<dbReference type="PROSITE" id="PS00518">
    <property type="entry name" value="ZF_RING_1"/>
    <property type="match status" value="1"/>
</dbReference>
<protein>
    <submittedName>
        <fullName evidence="7">Unnamed protein product</fullName>
    </submittedName>
</protein>
<evidence type="ECO:0000256" key="3">
    <source>
        <dbReference type="ARBA" id="ARBA00022833"/>
    </source>
</evidence>
<dbReference type="Pfam" id="PF13923">
    <property type="entry name" value="zf-C3HC4_2"/>
    <property type="match status" value="1"/>
</dbReference>
<feature type="compositionally biased region" description="Basic residues" evidence="5">
    <location>
        <begin position="527"/>
        <end position="544"/>
    </location>
</feature>
<feature type="region of interest" description="Disordered" evidence="5">
    <location>
        <begin position="355"/>
        <end position="438"/>
    </location>
</feature>
<dbReference type="Proteomes" id="UP001165063">
    <property type="component" value="Unassembled WGS sequence"/>
</dbReference>
<dbReference type="EMBL" id="BSXU01005356">
    <property type="protein sequence ID" value="GMG52838.1"/>
    <property type="molecule type" value="Genomic_DNA"/>
</dbReference>
<dbReference type="AlphaFoldDB" id="A0A9W7DIM3"/>
<dbReference type="PROSITE" id="PS50089">
    <property type="entry name" value="ZF_RING_2"/>
    <property type="match status" value="1"/>
</dbReference>
<keyword evidence="3" id="KW-0862">Zinc</keyword>
<dbReference type="InterPro" id="IPR013083">
    <property type="entry name" value="Znf_RING/FYVE/PHD"/>
</dbReference>